<dbReference type="EMBL" id="CM009291">
    <property type="protein sequence ID" value="PNT48494.2"/>
    <property type="molecule type" value="Genomic_DNA"/>
</dbReference>
<evidence type="ECO:0008006" key="3">
    <source>
        <dbReference type="Google" id="ProtNLM"/>
    </source>
</evidence>
<keyword evidence="2" id="KW-1185">Reference proteome</keyword>
<sequence length="81" mass="9182">MLETGSQKAREGAAHILWNLCCHSEDIRACVENAGAGNNLFCHNGRRYHNDSSDKMKRLFWSPINTAAPPISFACYNYFLF</sequence>
<dbReference type="STRING" id="3694.B9GU25"/>
<dbReference type="AlphaFoldDB" id="B9GU25"/>
<dbReference type="InParanoid" id="B9GU25"/>
<accession>B9GU25</accession>
<protein>
    <recommendedName>
        <fullName evidence="3">DUF632 domain-containing protein</fullName>
    </recommendedName>
</protein>
<dbReference type="OrthoDB" id="1925648at2759"/>
<name>B9GU25_POPTR</name>
<dbReference type="KEGG" id="pop:7466458"/>
<dbReference type="PANTHER" id="PTHR21450:SF2">
    <property type="entry name" value="FAMILY PROTEIN, PUTATIVE (DUF630 AND DUF632)-RELATED"/>
    <property type="match status" value="1"/>
</dbReference>
<comment type="caution">
    <text evidence="1">The sequence shown here is derived from an EMBL/GenBank/DDBJ whole genome shotgun (WGS) entry which is preliminary data.</text>
</comment>
<reference evidence="1 2" key="1">
    <citation type="journal article" date="2006" name="Science">
        <title>The genome of black cottonwood, Populus trichocarpa (Torr. &amp; Gray).</title>
        <authorList>
            <person name="Tuskan G.A."/>
            <person name="Difazio S."/>
            <person name="Jansson S."/>
            <person name="Bohlmann J."/>
            <person name="Grigoriev I."/>
            <person name="Hellsten U."/>
            <person name="Putnam N."/>
            <person name="Ralph S."/>
            <person name="Rombauts S."/>
            <person name="Salamov A."/>
            <person name="Schein J."/>
            <person name="Sterck L."/>
            <person name="Aerts A."/>
            <person name="Bhalerao R.R."/>
            <person name="Bhalerao R.P."/>
            <person name="Blaudez D."/>
            <person name="Boerjan W."/>
            <person name="Brun A."/>
            <person name="Brunner A."/>
            <person name="Busov V."/>
            <person name="Campbell M."/>
            <person name="Carlson J."/>
            <person name="Chalot M."/>
            <person name="Chapman J."/>
            <person name="Chen G.L."/>
            <person name="Cooper D."/>
            <person name="Coutinho P.M."/>
            <person name="Couturier J."/>
            <person name="Covert S."/>
            <person name="Cronk Q."/>
            <person name="Cunningham R."/>
            <person name="Davis J."/>
            <person name="Degroeve S."/>
            <person name="Dejardin A."/>
            <person name="Depamphilis C."/>
            <person name="Detter J."/>
            <person name="Dirks B."/>
            <person name="Dubchak I."/>
            <person name="Duplessis S."/>
            <person name="Ehlting J."/>
            <person name="Ellis B."/>
            <person name="Gendler K."/>
            <person name="Goodstein D."/>
            <person name="Gribskov M."/>
            <person name="Grimwood J."/>
            <person name="Groover A."/>
            <person name="Gunter L."/>
            <person name="Hamberger B."/>
            <person name="Heinze B."/>
            <person name="Helariutta Y."/>
            <person name="Henrissat B."/>
            <person name="Holligan D."/>
            <person name="Holt R."/>
            <person name="Huang W."/>
            <person name="Islam-Faridi N."/>
            <person name="Jones S."/>
            <person name="Jones-Rhoades M."/>
            <person name="Jorgensen R."/>
            <person name="Joshi C."/>
            <person name="Kangasjarvi J."/>
            <person name="Karlsson J."/>
            <person name="Kelleher C."/>
            <person name="Kirkpatrick R."/>
            <person name="Kirst M."/>
            <person name="Kohler A."/>
            <person name="Kalluri U."/>
            <person name="Larimer F."/>
            <person name="Leebens-Mack J."/>
            <person name="Leple J.C."/>
            <person name="Locascio P."/>
            <person name="Lou Y."/>
            <person name="Lucas S."/>
            <person name="Martin F."/>
            <person name="Montanini B."/>
            <person name="Napoli C."/>
            <person name="Nelson D.R."/>
            <person name="Nelson C."/>
            <person name="Nieminen K."/>
            <person name="Nilsson O."/>
            <person name="Pereda V."/>
            <person name="Peter G."/>
            <person name="Philippe R."/>
            <person name="Pilate G."/>
            <person name="Poliakov A."/>
            <person name="Razumovskaya J."/>
            <person name="Richardson P."/>
            <person name="Rinaldi C."/>
            <person name="Ritland K."/>
            <person name="Rouze P."/>
            <person name="Ryaboy D."/>
            <person name="Schmutz J."/>
            <person name="Schrader J."/>
            <person name="Segerman B."/>
            <person name="Shin H."/>
            <person name="Siddiqui A."/>
            <person name="Sterky F."/>
            <person name="Terry A."/>
            <person name="Tsai C.J."/>
            <person name="Uberbacher E."/>
            <person name="Unneberg P."/>
            <person name="Vahala J."/>
            <person name="Wall K."/>
            <person name="Wessler S."/>
            <person name="Yang G."/>
            <person name="Yin T."/>
            <person name="Douglas C."/>
            <person name="Marra M."/>
            <person name="Sandberg G."/>
            <person name="Van de Peer Y."/>
            <person name="Rokhsar D."/>
        </authorList>
    </citation>
    <scope>NUCLEOTIDE SEQUENCE [LARGE SCALE GENOMIC DNA]</scope>
    <source>
        <strain evidence="2">cv. Nisqually</strain>
    </source>
</reference>
<dbReference type="eggNOG" id="ENOG502QQB7">
    <property type="taxonomic scope" value="Eukaryota"/>
</dbReference>
<evidence type="ECO:0000313" key="2">
    <source>
        <dbReference type="Proteomes" id="UP000006729"/>
    </source>
</evidence>
<dbReference type="HOGENOM" id="CLU_010985_3_0_1"/>
<dbReference type="FunCoup" id="B9GU25">
    <property type="interactions" value="2044"/>
</dbReference>
<evidence type="ECO:0000313" key="1">
    <source>
        <dbReference type="EMBL" id="PNT48494.2"/>
    </source>
</evidence>
<gene>
    <name evidence="1" type="ORF">POPTR_002G081101v4</name>
</gene>
<dbReference type="PANTHER" id="PTHR21450">
    <property type="entry name" value="PROTEIN ALTERED PHOSPHATE STARVATION RESPONSE 1"/>
    <property type="match status" value="1"/>
</dbReference>
<organism evidence="1 2">
    <name type="scientific">Populus trichocarpa</name>
    <name type="common">Western balsam poplar</name>
    <name type="synonym">Populus balsamifera subsp. trichocarpa</name>
    <dbReference type="NCBI Taxonomy" id="3694"/>
    <lineage>
        <taxon>Eukaryota</taxon>
        <taxon>Viridiplantae</taxon>
        <taxon>Streptophyta</taxon>
        <taxon>Embryophyta</taxon>
        <taxon>Tracheophyta</taxon>
        <taxon>Spermatophyta</taxon>
        <taxon>Magnoliopsida</taxon>
        <taxon>eudicotyledons</taxon>
        <taxon>Gunneridae</taxon>
        <taxon>Pentapetalae</taxon>
        <taxon>rosids</taxon>
        <taxon>fabids</taxon>
        <taxon>Malpighiales</taxon>
        <taxon>Salicaceae</taxon>
        <taxon>Saliceae</taxon>
        <taxon>Populus</taxon>
    </lineage>
</organism>
<proteinExistence type="predicted"/>
<dbReference type="Proteomes" id="UP000006729">
    <property type="component" value="Chromosome 2"/>
</dbReference>
<dbReference type="Pfam" id="PF04783">
    <property type="entry name" value="DUF630"/>
    <property type="match status" value="1"/>
</dbReference>
<dbReference type="InterPro" id="IPR006868">
    <property type="entry name" value="DUF630"/>
</dbReference>
<dbReference type="Pfam" id="PF04782">
    <property type="entry name" value="DUF632"/>
    <property type="match status" value="1"/>
</dbReference>
<dbReference type="InterPro" id="IPR006867">
    <property type="entry name" value="DUF632"/>
</dbReference>